<evidence type="ECO:0000256" key="2">
    <source>
        <dbReference type="ARBA" id="ARBA00022695"/>
    </source>
</evidence>
<dbReference type="GO" id="GO:0003964">
    <property type="term" value="F:RNA-directed DNA polymerase activity"/>
    <property type="evidence" value="ECO:0007669"/>
    <property type="project" value="UniProtKB-KW"/>
</dbReference>
<keyword evidence="7" id="KW-0862">Zinc</keyword>
<keyword evidence="5" id="KW-0255">Endonuclease</keyword>
<evidence type="ECO:0000313" key="12">
    <source>
        <dbReference type="EMBL" id="NXG61639.1"/>
    </source>
</evidence>
<dbReference type="PANTHER" id="PTHR41694">
    <property type="entry name" value="ENDOGENOUS RETROVIRUS GROUP K MEMBER POL PROTEIN"/>
    <property type="match status" value="1"/>
</dbReference>
<keyword evidence="1" id="KW-0808">Transferase</keyword>
<evidence type="ECO:0000256" key="6">
    <source>
        <dbReference type="ARBA" id="ARBA00022801"/>
    </source>
</evidence>
<keyword evidence="9" id="KW-0511">Multifunctional enzyme</keyword>
<dbReference type="OrthoDB" id="9395371at2759"/>
<feature type="domain" description="Integrase-type" evidence="11">
    <location>
        <begin position="98"/>
        <end position="139"/>
    </location>
</feature>
<dbReference type="InterPro" id="IPR003308">
    <property type="entry name" value="Integrase_Zn-bd_dom_N"/>
</dbReference>
<reference evidence="12 13" key="1">
    <citation type="submission" date="2019-09" db="EMBL/GenBank/DDBJ databases">
        <title>Bird 10,000 Genomes (B10K) Project - Family phase.</title>
        <authorList>
            <person name="Zhang G."/>
        </authorList>
    </citation>
    <scope>NUCLEOTIDE SEQUENCE [LARGE SCALE GENOMIC DNA]</scope>
    <source>
        <strain evidence="12">B10K-DU-001-23</strain>
        <tissue evidence="12">Muscle</tissue>
    </source>
</reference>
<organism evidence="12 13">
    <name type="scientific">Hemiprocne comata</name>
    <dbReference type="NCBI Taxonomy" id="243314"/>
    <lineage>
        <taxon>Eukaryota</taxon>
        <taxon>Metazoa</taxon>
        <taxon>Chordata</taxon>
        <taxon>Craniata</taxon>
        <taxon>Vertebrata</taxon>
        <taxon>Euteleostomi</taxon>
        <taxon>Archelosauria</taxon>
        <taxon>Archosauria</taxon>
        <taxon>Dinosauria</taxon>
        <taxon>Saurischia</taxon>
        <taxon>Theropoda</taxon>
        <taxon>Coelurosauria</taxon>
        <taxon>Aves</taxon>
        <taxon>Neognathae</taxon>
        <taxon>Neoaves</taxon>
        <taxon>Strisores</taxon>
        <taxon>Apodiformes</taxon>
        <taxon>Apodidae</taxon>
        <taxon>Hemiprocninae</taxon>
        <taxon>Hemiprocne</taxon>
    </lineage>
</organism>
<dbReference type="Gene3D" id="1.10.10.200">
    <property type="match status" value="1"/>
</dbReference>
<dbReference type="GO" id="GO:0004519">
    <property type="term" value="F:endonuclease activity"/>
    <property type="evidence" value="ECO:0007669"/>
    <property type="project" value="UniProtKB-KW"/>
</dbReference>
<accession>A0A7K9DAR8</accession>
<feature type="non-terminal residue" evidence="12">
    <location>
        <position position="152"/>
    </location>
</feature>
<dbReference type="Proteomes" id="UP000518305">
    <property type="component" value="Unassembled WGS sequence"/>
</dbReference>
<sequence>LELDAVVRAFHKRSYPLNIVTDSAYVAGIVELAEAAYLKAVRNAKLYMLLQTLTVTLNKRCETYFVMYARSHTLLPGPIMEGNRKADLLTMPIQIVPDSSSQAHISHAFYHQNAQMSWKQFSLSIHQAQDIVAVCSDSQRPCLFSTTTGVNP</sequence>
<keyword evidence="3" id="KW-0540">Nuclease</keyword>
<evidence type="ECO:0000256" key="9">
    <source>
        <dbReference type="ARBA" id="ARBA00023268"/>
    </source>
</evidence>
<proteinExistence type="predicted"/>
<dbReference type="GO" id="GO:0016787">
    <property type="term" value="F:hydrolase activity"/>
    <property type="evidence" value="ECO:0007669"/>
    <property type="project" value="UniProtKB-KW"/>
</dbReference>
<dbReference type="InterPro" id="IPR017856">
    <property type="entry name" value="Integrase-like_N"/>
</dbReference>
<keyword evidence="6" id="KW-0378">Hydrolase</keyword>
<evidence type="ECO:0000256" key="10">
    <source>
        <dbReference type="PROSITE-ProRule" id="PRU00450"/>
    </source>
</evidence>
<dbReference type="PANTHER" id="PTHR41694:SF4">
    <property type="entry name" value="ENDOGENOUS RETROVIRUS GROUP K MEMBER 10 POL PROTEIN-RELATED"/>
    <property type="match status" value="1"/>
</dbReference>
<evidence type="ECO:0000256" key="7">
    <source>
        <dbReference type="ARBA" id="ARBA00022833"/>
    </source>
</evidence>
<evidence type="ECO:0000256" key="8">
    <source>
        <dbReference type="ARBA" id="ARBA00022918"/>
    </source>
</evidence>
<keyword evidence="10" id="KW-0863">Zinc-finger</keyword>
<keyword evidence="2" id="KW-0548">Nucleotidyltransferase</keyword>
<dbReference type="AlphaFoldDB" id="A0A7K9DAR8"/>
<evidence type="ECO:0000313" key="13">
    <source>
        <dbReference type="Proteomes" id="UP000518305"/>
    </source>
</evidence>
<dbReference type="PROSITE" id="PS50876">
    <property type="entry name" value="ZF_INTEGRASE"/>
    <property type="match status" value="1"/>
</dbReference>
<dbReference type="Gene3D" id="3.30.420.10">
    <property type="entry name" value="Ribonuclease H-like superfamily/Ribonuclease H"/>
    <property type="match status" value="1"/>
</dbReference>
<dbReference type="EMBL" id="VWZJ01008029">
    <property type="protein sequence ID" value="NXG61639.1"/>
    <property type="molecule type" value="Genomic_DNA"/>
</dbReference>
<keyword evidence="13" id="KW-1185">Reference proteome</keyword>
<evidence type="ECO:0000256" key="4">
    <source>
        <dbReference type="ARBA" id="ARBA00022723"/>
    </source>
</evidence>
<dbReference type="SUPFAM" id="SSF53098">
    <property type="entry name" value="Ribonuclease H-like"/>
    <property type="match status" value="1"/>
</dbReference>
<name>A0A7K9DAR8_9AVES</name>
<dbReference type="InterPro" id="IPR012337">
    <property type="entry name" value="RNaseH-like_sf"/>
</dbReference>
<evidence type="ECO:0000256" key="5">
    <source>
        <dbReference type="ARBA" id="ARBA00022759"/>
    </source>
</evidence>
<protein>
    <submittedName>
        <fullName evidence="12">POK10 protein</fullName>
    </submittedName>
</protein>
<feature type="non-terminal residue" evidence="12">
    <location>
        <position position="1"/>
    </location>
</feature>
<evidence type="ECO:0000256" key="1">
    <source>
        <dbReference type="ARBA" id="ARBA00022679"/>
    </source>
</evidence>
<dbReference type="SUPFAM" id="SSF46919">
    <property type="entry name" value="N-terminal Zn binding domain of HIV integrase"/>
    <property type="match status" value="1"/>
</dbReference>
<gene>
    <name evidence="12" type="primary">Ervk10</name>
    <name evidence="12" type="ORF">HEMCOM_R15045</name>
</gene>
<keyword evidence="4" id="KW-0479">Metal-binding</keyword>
<dbReference type="GO" id="GO:0035613">
    <property type="term" value="F:RNA stem-loop binding"/>
    <property type="evidence" value="ECO:0007669"/>
    <property type="project" value="TreeGrafter"/>
</dbReference>
<evidence type="ECO:0000259" key="11">
    <source>
        <dbReference type="PROSITE" id="PS50876"/>
    </source>
</evidence>
<dbReference type="GO" id="GO:0008270">
    <property type="term" value="F:zinc ion binding"/>
    <property type="evidence" value="ECO:0007669"/>
    <property type="project" value="UniProtKB-KW"/>
</dbReference>
<comment type="caution">
    <text evidence="12">The sequence shown here is derived from an EMBL/GenBank/DDBJ whole genome shotgun (WGS) entry which is preliminary data.</text>
</comment>
<evidence type="ECO:0000256" key="3">
    <source>
        <dbReference type="ARBA" id="ARBA00022722"/>
    </source>
</evidence>
<keyword evidence="8" id="KW-0695">RNA-directed DNA polymerase</keyword>
<dbReference type="Pfam" id="PF02022">
    <property type="entry name" value="Integrase_Zn"/>
    <property type="match status" value="1"/>
</dbReference>
<dbReference type="InterPro" id="IPR036397">
    <property type="entry name" value="RNaseH_sf"/>
</dbReference>